<dbReference type="InterPro" id="IPR043502">
    <property type="entry name" value="DNA/RNA_pol_sf"/>
</dbReference>
<dbReference type="Pfam" id="PF03372">
    <property type="entry name" value="Exo_endo_phos"/>
    <property type="match status" value="1"/>
</dbReference>
<protein>
    <submittedName>
        <fullName evidence="3">Craniofacial development protein 2</fullName>
    </submittedName>
</protein>
<organism evidence="3 4">
    <name type="scientific">Rhynchospora pubera</name>
    <dbReference type="NCBI Taxonomy" id="906938"/>
    <lineage>
        <taxon>Eukaryota</taxon>
        <taxon>Viridiplantae</taxon>
        <taxon>Streptophyta</taxon>
        <taxon>Embryophyta</taxon>
        <taxon>Tracheophyta</taxon>
        <taxon>Spermatophyta</taxon>
        <taxon>Magnoliopsida</taxon>
        <taxon>Liliopsida</taxon>
        <taxon>Poales</taxon>
        <taxon>Cyperaceae</taxon>
        <taxon>Cyperoideae</taxon>
        <taxon>Rhynchosporeae</taxon>
        <taxon>Rhynchospora</taxon>
    </lineage>
</organism>
<dbReference type="AlphaFoldDB" id="A0AAV8E9S6"/>
<evidence type="ECO:0000259" key="2">
    <source>
        <dbReference type="PROSITE" id="PS50878"/>
    </source>
</evidence>
<dbReference type="GO" id="GO:0003824">
    <property type="term" value="F:catalytic activity"/>
    <property type="evidence" value="ECO:0007669"/>
    <property type="project" value="InterPro"/>
</dbReference>
<dbReference type="Proteomes" id="UP001140206">
    <property type="component" value="Chromosome 3"/>
</dbReference>
<dbReference type="InterPro" id="IPR000477">
    <property type="entry name" value="RT_dom"/>
</dbReference>
<feature type="compositionally biased region" description="Basic and acidic residues" evidence="1">
    <location>
        <begin position="19"/>
        <end position="33"/>
    </location>
</feature>
<name>A0AAV8E9S6_9POAL</name>
<dbReference type="SUPFAM" id="SSF56672">
    <property type="entry name" value="DNA/RNA polymerases"/>
    <property type="match status" value="1"/>
</dbReference>
<dbReference type="InterPro" id="IPR036691">
    <property type="entry name" value="Endo/exonu/phosph_ase_sf"/>
</dbReference>
<evidence type="ECO:0000313" key="3">
    <source>
        <dbReference type="EMBL" id="KAJ4774896.1"/>
    </source>
</evidence>
<dbReference type="EMBL" id="JAMFTS010000003">
    <property type="protein sequence ID" value="KAJ4774896.1"/>
    <property type="molecule type" value="Genomic_DNA"/>
</dbReference>
<dbReference type="Gene3D" id="3.60.10.10">
    <property type="entry name" value="Endonuclease/exonuclease/phosphatase"/>
    <property type="match status" value="1"/>
</dbReference>
<dbReference type="Gene3D" id="3.30.70.270">
    <property type="match status" value="1"/>
</dbReference>
<dbReference type="CDD" id="cd09076">
    <property type="entry name" value="L1-EN"/>
    <property type="match status" value="1"/>
</dbReference>
<comment type="caution">
    <text evidence="3">The sequence shown here is derived from an EMBL/GenBank/DDBJ whole genome shotgun (WGS) entry which is preliminary data.</text>
</comment>
<evidence type="ECO:0000256" key="1">
    <source>
        <dbReference type="SAM" id="MobiDB-lite"/>
    </source>
</evidence>
<gene>
    <name evidence="3" type="ORF">LUZ62_059153</name>
</gene>
<dbReference type="PANTHER" id="PTHR46238:SF11">
    <property type="entry name" value="AGAMOUS-LIKE MADS-BOX PROTEIN AGL16"/>
    <property type="match status" value="1"/>
</dbReference>
<proteinExistence type="predicted"/>
<feature type="domain" description="Reverse transcriptase" evidence="2">
    <location>
        <begin position="355"/>
        <end position="608"/>
    </location>
</feature>
<accession>A0AAV8E9S6</accession>
<sequence>MINEQGPGRHPFSGAPYRNPDKVISEQGPDRHSLSGALHQRPDVVASKQWSSHFSRRVRGARKIVSESRIRLGSWNVGSLTGKLRELVDTAIRRRVNILCVQETKWTGQKAKEVENTGFKLWYTGKERGRNGVGILIDKSLKSGVVDVRRQGDRIILVKLVLGDLVLNVISAYAPQVGLSESIKIQFWEDLDGMIRSVRTTEKLFIGGDFNGHVGETSGGFERVHGGFGYGDRNQEGEDFLNLAIAYDLMIANTFFRKRQSHLVTFSSAQHFSHIDFVLARREDRRACMDCKVIPGECVVSQHKLVVADFRFPLRSRVGRGARVVKTKWWKLKGDVSHTFRGRMIEEGPWKAGEEANKMWEDMSASIQKKYKLAKKNAKKAVSEARGRAYEDLYQKLSTKEGEKDVYKIAKLQDRKTRDLNQVKSIKDETDRLLVRDDKIKNRWRDYFNKLFNGEDDDLGIVLNDSFDDSNRRFVRRIQESEVKEALKRMKVGKALGPDNIPIEGSALSPYIFALVMDEITKDIQGEIPWCMLFADDVVLVDESKTEVDRKLELWIRTLESKGFRLSRTKTEYMGCEFSGIRPVDGDVCLDGQVVPTKDTFRYLGSMLQSDGEIDEDVSHRIRAGWVKWRQASGVLCDKKVPQKLKGKFYRTAIRPVMLYGAECWATKRRHVQKMSVAEMRMLRWICGHTRKDRIRNDDIRDMVGVAPIEEKLIQHRLRWFGHIQRRPPEAPVRIGILNHFENTRRGRGRPRLTWEEAVKRDLKEWNVSKELAIDRSAWKLAIHVPEP</sequence>
<keyword evidence="4" id="KW-1185">Reference proteome</keyword>
<feature type="region of interest" description="Disordered" evidence="1">
    <location>
        <begin position="1"/>
        <end position="36"/>
    </location>
</feature>
<dbReference type="Pfam" id="PF00078">
    <property type="entry name" value="RVT_1"/>
    <property type="match status" value="1"/>
</dbReference>
<dbReference type="PROSITE" id="PS50878">
    <property type="entry name" value="RT_POL"/>
    <property type="match status" value="1"/>
</dbReference>
<dbReference type="SUPFAM" id="SSF56219">
    <property type="entry name" value="DNase I-like"/>
    <property type="match status" value="1"/>
</dbReference>
<dbReference type="InterPro" id="IPR043128">
    <property type="entry name" value="Rev_trsase/Diguanyl_cyclase"/>
</dbReference>
<dbReference type="PANTHER" id="PTHR46238">
    <property type="entry name" value="REVERSE TRANSCRIPTASE DOMAIN-CONTAINING PROTEIN"/>
    <property type="match status" value="1"/>
</dbReference>
<dbReference type="InterPro" id="IPR005135">
    <property type="entry name" value="Endo/exonuclease/phosphatase"/>
</dbReference>
<evidence type="ECO:0000313" key="4">
    <source>
        <dbReference type="Proteomes" id="UP001140206"/>
    </source>
</evidence>
<reference evidence="3" key="1">
    <citation type="submission" date="2022-08" db="EMBL/GenBank/DDBJ databases">
        <authorList>
            <person name="Marques A."/>
        </authorList>
    </citation>
    <scope>NUCLEOTIDE SEQUENCE</scope>
    <source>
        <strain evidence="3">RhyPub2mFocal</strain>
        <tissue evidence="3">Leaves</tissue>
    </source>
</reference>